<organism evidence="5">
    <name type="scientific">Mesocestoides corti</name>
    <name type="common">Flatworm</name>
    <dbReference type="NCBI Taxonomy" id="53468"/>
    <lineage>
        <taxon>Eukaryota</taxon>
        <taxon>Metazoa</taxon>
        <taxon>Spiralia</taxon>
        <taxon>Lophotrochozoa</taxon>
        <taxon>Platyhelminthes</taxon>
        <taxon>Cestoda</taxon>
        <taxon>Eucestoda</taxon>
        <taxon>Cyclophyllidea</taxon>
        <taxon>Mesocestoididae</taxon>
        <taxon>Mesocestoides</taxon>
    </lineage>
</organism>
<dbReference type="EMBL" id="UXSR01005603">
    <property type="protein sequence ID" value="VDD82938.1"/>
    <property type="molecule type" value="Genomic_DNA"/>
</dbReference>
<feature type="compositionally biased region" description="Acidic residues" evidence="1">
    <location>
        <begin position="265"/>
        <end position="280"/>
    </location>
</feature>
<name>A0A0R3UMG7_MESCO</name>
<reference evidence="5" key="2">
    <citation type="submission" date="2019-11" db="UniProtKB">
        <authorList>
            <consortium name="WormBaseParasite"/>
        </authorList>
    </citation>
    <scope>IDENTIFICATION</scope>
</reference>
<proteinExistence type="predicted"/>
<evidence type="ECO:0000256" key="1">
    <source>
        <dbReference type="SAM" id="MobiDB-lite"/>
    </source>
</evidence>
<keyword evidence="2" id="KW-0812">Transmembrane</keyword>
<dbReference type="Proteomes" id="UP000267029">
    <property type="component" value="Unassembled WGS sequence"/>
</dbReference>
<gene>
    <name evidence="3" type="ORF">MCOS_LOCUS8941</name>
</gene>
<dbReference type="WBParaSite" id="MCU_007201-RB">
    <property type="protein sequence ID" value="MCU_007201-RB"/>
    <property type="gene ID" value="MCU_007201"/>
</dbReference>
<evidence type="ECO:0000313" key="4">
    <source>
        <dbReference type="Proteomes" id="UP000267029"/>
    </source>
</evidence>
<sequence>MPIRLPSGWCSWESWKQCSVEPCQERIQPMEKRTQKKRQHPSKEQVHKEFCINKSESLTMVLRVPEKGAPEKITPMKERSRICRCQGFRSIIEIFTGKICRENAEHIECRPCSSLENVYTHAQNGEILRPCSEILQSRAASATTSNLYAILGGALGTAAFVAIVLCCVRFFLVGTSRSRAGRRGRGRNANEDGGSGDSRRVLNATGPNLAAPPYQNYFNSELPPAYKDVVPMTAVLPARRADSVSATCCLLSPLPPPPPPVDAVGEVEEEEGEGEGESDEAVNSAPPPSYQDVITFSPSAADMHQRVLAAQGE</sequence>
<evidence type="ECO:0000313" key="5">
    <source>
        <dbReference type="WBParaSite" id="MCU_007201-RB"/>
    </source>
</evidence>
<feature type="transmembrane region" description="Helical" evidence="2">
    <location>
        <begin position="147"/>
        <end position="172"/>
    </location>
</feature>
<accession>A0A0R3UMG7</accession>
<reference evidence="3 4" key="1">
    <citation type="submission" date="2018-10" db="EMBL/GenBank/DDBJ databases">
        <authorList>
            <consortium name="Pathogen Informatics"/>
        </authorList>
    </citation>
    <scope>NUCLEOTIDE SEQUENCE [LARGE SCALE GENOMIC DNA]</scope>
</reference>
<dbReference type="AlphaFoldDB" id="A0A0R3UMG7"/>
<keyword evidence="2" id="KW-0472">Membrane</keyword>
<protein>
    <submittedName>
        <fullName evidence="5">Protein shisa-6</fullName>
    </submittedName>
</protein>
<keyword evidence="2" id="KW-1133">Transmembrane helix</keyword>
<evidence type="ECO:0000256" key="2">
    <source>
        <dbReference type="SAM" id="Phobius"/>
    </source>
</evidence>
<feature type="region of interest" description="Disordered" evidence="1">
    <location>
        <begin position="252"/>
        <end position="292"/>
    </location>
</feature>
<dbReference type="OrthoDB" id="6276435at2759"/>
<feature type="region of interest" description="Disordered" evidence="1">
    <location>
        <begin position="179"/>
        <end position="206"/>
    </location>
</feature>
<evidence type="ECO:0000313" key="3">
    <source>
        <dbReference type="EMBL" id="VDD82938.1"/>
    </source>
</evidence>
<keyword evidence="4" id="KW-1185">Reference proteome</keyword>